<dbReference type="PROSITE" id="PS00455">
    <property type="entry name" value="AMP_BINDING"/>
    <property type="match status" value="1"/>
</dbReference>
<evidence type="ECO:0000313" key="4">
    <source>
        <dbReference type="EMBL" id="MFC4353327.1"/>
    </source>
</evidence>
<dbReference type="CDD" id="cd17631">
    <property type="entry name" value="FACL_FadD13-like"/>
    <property type="match status" value="1"/>
</dbReference>
<evidence type="ECO:0000313" key="5">
    <source>
        <dbReference type="Proteomes" id="UP001595799"/>
    </source>
</evidence>
<dbReference type="GO" id="GO:0016874">
    <property type="term" value="F:ligase activity"/>
    <property type="evidence" value="ECO:0007669"/>
    <property type="project" value="UniProtKB-KW"/>
</dbReference>
<dbReference type="PANTHER" id="PTHR43767">
    <property type="entry name" value="LONG-CHAIN-FATTY-ACID--COA LIGASE"/>
    <property type="match status" value="1"/>
</dbReference>
<name>A0ABV8UPX9_9PROT</name>
<dbReference type="Gene3D" id="3.30.300.30">
    <property type="match status" value="1"/>
</dbReference>
<feature type="domain" description="AMP-binding enzyme C-terminal" evidence="3">
    <location>
        <begin position="419"/>
        <end position="494"/>
    </location>
</feature>
<dbReference type="Pfam" id="PF00501">
    <property type="entry name" value="AMP-binding"/>
    <property type="match status" value="1"/>
</dbReference>
<evidence type="ECO:0000259" key="2">
    <source>
        <dbReference type="Pfam" id="PF00501"/>
    </source>
</evidence>
<evidence type="ECO:0000259" key="3">
    <source>
        <dbReference type="Pfam" id="PF13193"/>
    </source>
</evidence>
<comment type="caution">
    <text evidence="4">The sequence shown here is derived from an EMBL/GenBank/DDBJ whole genome shotgun (WGS) entry which is preliminary data.</text>
</comment>
<dbReference type="InterPro" id="IPR020845">
    <property type="entry name" value="AMP-binding_CS"/>
</dbReference>
<evidence type="ECO:0000256" key="1">
    <source>
        <dbReference type="SAM" id="MobiDB-lite"/>
    </source>
</evidence>
<accession>A0ABV8UPX9</accession>
<keyword evidence="5" id="KW-1185">Reference proteome</keyword>
<reference evidence="5" key="1">
    <citation type="journal article" date="2019" name="Int. J. Syst. Evol. Microbiol.">
        <title>The Global Catalogue of Microorganisms (GCM) 10K type strain sequencing project: providing services to taxonomists for standard genome sequencing and annotation.</title>
        <authorList>
            <consortium name="The Broad Institute Genomics Platform"/>
            <consortium name="The Broad Institute Genome Sequencing Center for Infectious Disease"/>
            <person name="Wu L."/>
            <person name="Ma J."/>
        </authorList>
    </citation>
    <scope>NUCLEOTIDE SEQUENCE [LARGE SCALE GENOMIC DNA]</scope>
    <source>
        <strain evidence="5">CECT 8472</strain>
    </source>
</reference>
<dbReference type="SUPFAM" id="SSF56801">
    <property type="entry name" value="Acetyl-CoA synthetase-like"/>
    <property type="match status" value="1"/>
</dbReference>
<dbReference type="RefSeq" id="WP_382423701.1">
    <property type="nucleotide sequence ID" value="NZ_JBHSCW010000011.1"/>
</dbReference>
<dbReference type="PANTHER" id="PTHR43767:SF1">
    <property type="entry name" value="NONRIBOSOMAL PEPTIDE SYNTHASE PES1 (EUROFUNG)-RELATED"/>
    <property type="match status" value="1"/>
</dbReference>
<keyword evidence="4" id="KW-0436">Ligase</keyword>
<dbReference type="InterPro" id="IPR025110">
    <property type="entry name" value="AMP-bd_C"/>
</dbReference>
<dbReference type="EMBL" id="JBHSCW010000011">
    <property type="protein sequence ID" value="MFC4353327.1"/>
    <property type="molecule type" value="Genomic_DNA"/>
</dbReference>
<dbReference type="Pfam" id="PF13193">
    <property type="entry name" value="AMP-binding_C"/>
    <property type="match status" value="1"/>
</dbReference>
<sequence length="517" mass="56721">MFQVFDFAAKRASLLPDKTAMHEVASGRSVTYRALNERAERFAAALRRRGAEPGERVAILCHNCIAFFEILFGCGKAGVILTPLNWRQTASELTPVVEDCAPRFLLHDAATAELAGKMTAGRDLPMVPLEQTQGTESYEDLLAAEEMPSWPPRVEERDPEAPWYMLYTSGTTGTPKAVIQTFGMALANYINIAQPTNLTGADTTPCYLPLFHTAGINLHTLPTLICGGSVNVLPGFDAERLLDLIDGGELTALLAVPAVYQALSLHERFSEVDLTRVRSWSAGGAPLPDHILHTYAERGAYIQQGFGMTESGPTTFLMDAENVTRKPGSIGKPQLLVEARVVDSDGRDVADGEAGELLLRGANITPGYWNRPEETARTIVDGWLHSGDVARRDGEGYFYLVDRIKDMFISGGENVYPAEVEATLLGHPQLLEVAVVGVPDQKWGEVGHAYLRPRPGEDIDFDSLDAYCREHLAGYRIPKRFFVVEDFPRTPAGKVQKHMLRERSQNEAPSAKAGGER</sequence>
<dbReference type="Gene3D" id="3.40.50.12780">
    <property type="entry name" value="N-terminal domain of ligase-like"/>
    <property type="match status" value="1"/>
</dbReference>
<proteinExistence type="predicted"/>
<feature type="region of interest" description="Disordered" evidence="1">
    <location>
        <begin position="494"/>
        <end position="517"/>
    </location>
</feature>
<gene>
    <name evidence="4" type="ORF">ACFOW6_17395</name>
</gene>
<dbReference type="InterPro" id="IPR045851">
    <property type="entry name" value="AMP-bd_C_sf"/>
</dbReference>
<organism evidence="4 5">
    <name type="scientific">Fodinicurvata halophila</name>
    <dbReference type="NCBI Taxonomy" id="1419723"/>
    <lineage>
        <taxon>Bacteria</taxon>
        <taxon>Pseudomonadati</taxon>
        <taxon>Pseudomonadota</taxon>
        <taxon>Alphaproteobacteria</taxon>
        <taxon>Rhodospirillales</taxon>
        <taxon>Rhodovibrionaceae</taxon>
        <taxon>Fodinicurvata</taxon>
    </lineage>
</organism>
<dbReference type="Proteomes" id="UP001595799">
    <property type="component" value="Unassembled WGS sequence"/>
</dbReference>
<dbReference type="InterPro" id="IPR000873">
    <property type="entry name" value="AMP-dep_synth/lig_dom"/>
</dbReference>
<feature type="domain" description="AMP-dependent synthetase/ligase" evidence="2">
    <location>
        <begin position="11"/>
        <end position="369"/>
    </location>
</feature>
<protein>
    <submittedName>
        <fullName evidence="4">Long-chain fatty acid--CoA ligase</fullName>
    </submittedName>
</protein>
<dbReference type="InterPro" id="IPR050237">
    <property type="entry name" value="ATP-dep_AMP-bd_enzyme"/>
</dbReference>
<dbReference type="InterPro" id="IPR042099">
    <property type="entry name" value="ANL_N_sf"/>
</dbReference>